<name>A0ACC2SQM7_9FUNG</name>
<protein>
    <submittedName>
        <fullName evidence="1">Uncharacterized protein</fullName>
    </submittedName>
</protein>
<evidence type="ECO:0000313" key="1">
    <source>
        <dbReference type="EMBL" id="KAJ9064687.1"/>
    </source>
</evidence>
<keyword evidence="2" id="KW-1185">Reference proteome</keyword>
<dbReference type="Proteomes" id="UP001165960">
    <property type="component" value="Unassembled WGS sequence"/>
</dbReference>
<accession>A0ACC2SQM7</accession>
<dbReference type="EMBL" id="QTSX02004432">
    <property type="protein sequence ID" value="KAJ9064687.1"/>
    <property type="molecule type" value="Genomic_DNA"/>
</dbReference>
<proteinExistence type="predicted"/>
<organism evidence="1 2">
    <name type="scientific">Entomophthora muscae</name>
    <dbReference type="NCBI Taxonomy" id="34485"/>
    <lineage>
        <taxon>Eukaryota</taxon>
        <taxon>Fungi</taxon>
        <taxon>Fungi incertae sedis</taxon>
        <taxon>Zoopagomycota</taxon>
        <taxon>Entomophthoromycotina</taxon>
        <taxon>Entomophthoromycetes</taxon>
        <taxon>Entomophthorales</taxon>
        <taxon>Entomophthoraceae</taxon>
        <taxon>Entomophthora</taxon>
    </lineage>
</organism>
<sequence length="92" mass="10300">MTTHSSWCLAMTQDTLWGLVDRNPTLVLLTGDIQVIFQGGDALFMGGMLSLDLGNHFLVVEQLWLLLIDVSLANVLYLILCKSTTDYNRIEL</sequence>
<comment type="caution">
    <text evidence="1">The sequence shown here is derived from an EMBL/GenBank/DDBJ whole genome shotgun (WGS) entry which is preliminary data.</text>
</comment>
<reference evidence="1" key="1">
    <citation type="submission" date="2022-04" db="EMBL/GenBank/DDBJ databases">
        <title>Genome of the entomopathogenic fungus Entomophthora muscae.</title>
        <authorList>
            <person name="Elya C."/>
            <person name="Lovett B.R."/>
            <person name="Lee E."/>
            <person name="Macias A.M."/>
            <person name="Hajek A.E."/>
            <person name="De Bivort B.L."/>
            <person name="Kasson M.T."/>
            <person name="De Fine Licht H.H."/>
            <person name="Stajich J.E."/>
        </authorList>
    </citation>
    <scope>NUCLEOTIDE SEQUENCE</scope>
    <source>
        <strain evidence="1">Berkeley</strain>
    </source>
</reference>
<evidence type="ECO:0000313" key="2">
    <source>
        <dbReference type="Proteomes" id="UP001165960"/>
    </source>
</evidence>
<gene>
    <name evidence="1" type="ORF">DSO57_1027804</name>
</gene>